<dbReference type="GO" id="GO:0005868">
    <property type="term" value="C:cytoplasmic dynein complex"/>
    <property type="evidence" value="ECO:0007669"/>
    <property type="project" value="TreeGrafter"/>
</dbReference>
<dbReference type="Gene3D" id="3.30.1140.40">
    <property type="entry name" value="Tctex-1"/>
    <property type="match status" value="1"/>
</dbReference>
<dbReference type="GO" id="GO:0005737">
    <property type="term" value="C:cytoplasm"/>
    <property type="evidence" value="ECO:0007669"/>
    <property type="project" value="TreeGrafter"/>
</dbReference>
<name>Q5YEU8_BIGNA</name>
<protein>
    <submittedName>
        <fullName evidence="2">Dynein outer arm light chain</fullName>
    </submittedName>
</protein>
<dbReference type="PANTHER" id="PTHR21255">
    <property type="entry name" value="T-COMPLEX-ASSOCIATED-TESTIS-EXPRESSED 1/ DYNEIN LIGHT CHAIN"/>
    <property type="match status" value="1"/>
</dbReference>
<dbReference type="FunFam" id="3.30.1140.40:FF:000003">
    <property type="entry name" value="tctex1 domain-containing protein 2"/>
    <property type="match status" value="1"/>
</dbReference>
<evidence type="ECO:0000256" key="1">
    <source>
        <dbReference type="ARBA" id="ARBA00005361"/>
    </source>
</evidence>
<dbReference type="AlphaFoldDB" id="Q5YEU8"/>
<sequence>MDFDEEDEGFAQPTYELEPSKEEKFMPHKVKQLVQSVMDSKLKDMVYDDAKVKDMSVELSRDVKDKIKEFGYTRYKIIVQTVMGQVKDQGAYVTSRCLWDHQKDNYASWWFKNDSLFCVCMVFGIYLE</sequence>
<reference evidence="2" key="1">
    <citation type="journal article" date="2004" name="J. Eukaryot. Microbiol.">
        <title>Plastid-targeting peptides from the chlorarachniophyte Bigelowiella natans.</title>
        <authorList>
            <person name="Rogers M.B."/>
            <person name="Archibald J.M."/>
            <person name="Field M.A."/>
            <person name="Li C."/>
            <person name="Striepen B."/>
            <person name="Keeling P.J."/>
        </authorList>
    </citation>
    <scope>NUCLEOTIDE SEQUENCE</scope>
</reference>
<comment type="similarity">
    <text evidence="1">Belongs to the dynein light chain Tctex-type family.</text>
</comment>
<dbReference type="InterPro" id="IPR005334">
    <property type="entry name" value="Tctex-1-like"/>
</dbReference>
<dbReference type="GO" id="GO:0045505">
    <property type="term" value="F:dynein intermediate chain binding"/>
    <property type="evidence" value="ECO:0007669"/>
    <property type="project" value="TreeGrafter"/>
</dbReference>
<dbReference type="InterPro" id="IPR038586">
    <property type="entry name" value="Tctex-1-like_sf"/>
</dbReference>
<dbReference type="GO" id="GO:0007018">
    <property type="term" value="P:microtubule-based movement"/>
    <property type="evidence" value="ECO:0007669"/>
    <property type="project" value="TreeGrafter"/>
</dbReference>
<evidence type="ECO:0000313" key="2">
    <source>
        <dbReference type="EMBL" id="AAT09065.1"/>
    </source>
</evidence>
<dbReference type="OMA" id="CRQMAKT"/>
<proteinExistence type="evidence at transcript level"/>
<dbReference type="CDD" id="cd21459">
    <property type="entry name" value="DLC-like_TCTEX1D2"/>
    <property type="match status" value="1"/>
</dbReference>
<dbReference type="Pfam" id="PF03645">
    <property type="entry name" value="Tctex-1"/>
    <property type="match status" value="1"/>
</dbReference>
<dbReference type="EMBL" id="AY542973">
    <property type="protein sequence ID" value="AAT09065.1"/>
    <property type="molecule type" value="mRNA"/>
</dbReference>
<organism evidence="2">
    <name type="scientific">Bigelowiella natans</name>
    <name type="common">Pedinomonas minutissima</name>
    <name type="synonym">Chlorarachnion sp. (strain CCMP621)</name>
    <dbReference type="NCBI Taxonomy" id="227086"/>
    <lineage>
        <taxon>Eukaryota</taxon>
        <taxon>Sar</taxon>
        <taxon>Rhizaria</taxon>
        <taxon>Cercozoa</taxon>
        <taxon>Chlorarachniophyceae</taxon>
        <taxon>Bigelowiella</taxon>
    </lineage>
</organism>
<accession>Q5YEU8</accession>
<dbReference type="PANTHER" id="PTHR21255:SF7">
    <property type="entry name" value="DYNEIN LIGHT CHAIN TCTEX-TYPE PROTEIN 2B"/>
    <property type="match status" value="1"/>
</dbReference>
<dbReference type="HOGENOM" id="CLU_097204_4_1_1"/>